<dbReference type="OrthoDB" id="2019818at2759"/>
<dbReference type="RefSeq" id="XP_012651971.1">
    <property type="nucleotide sequence ID" value="XM_012796517.1"/>
</dbReference>
<dbReference type="SUPFAM" id="SSF82784">
    <property type="entry name" value="OsmC-like"/>
    <property type="match status" value="1"/>
</dbReference>
<sequence>MQRLAKILFRKPQHSFSSNVPRIRSYSVTAESVSYSAKITTENNHVLVSDLSKQSGGQGNGISPLELFLSSLVACESVTSQVISKNLGFKISTASYQIHGQRDDRGYHHLPMTAEAPITSNFTRIWGTIYAETDATQEQLNQLNEILKKRCPIARMIIDSGCKLDVEWIKKQ</sequence>
<accession>W7XDA6</accession>
<organism evidence="1 2">
    <name type="scientific">Tetrahymena thermophila (strain SB210)</name>
    <dbReference type="NCBI Taxonomy" id="312017"/>
    <lineage>
        <taxon>Eukaryota</taxon>
        <taxon>Sar</taxon>
        <taxon>Alveolata</taxon>
        <taxon>Ciliophora</taxon>
        <taxon>Intramacronucleata</taxon>
        <taxon>Oligohymenophorea</taxon>
        <taxon>Hymenostomatida</taxon>
        <taxon>Tetrahymenina</taxon>
        <taxon>Tetrahymenidae</taxon>
        <taxon>Tetrahymena</taxon>
    </lineage>
</organism>
<protein>
    <submittedName>
        <fullName evidence="1">OsmC family protein</fullName>
    </submittedName>
</protein>
<dbReference type="Gene3D" id="3.30.300.20">
    <property type="match status" value="1"/>
</dbReference>
<dbReference type="InterPro" id="IPR003718">
    <property type="entry name" value="OsmC/Ohr_fam"/>
</dbReference>
<gene>
    <name evidence="1" type="ORF">TTHERM_000391439</name>
</gene>
<proteinExistence type="predicted"/>
<dbReference type="PANTHER" id="PTHR35368">
    <property type="entry name" value="HYDROPEROXIDE REDUCTASE"/>
    <property type="match status" value="1"/>
</dbReference>
<evidence type="ECO:0000313" key="1">
    <source>
        <dbReference type="EMBL" id="EWS75502.1"/>
    </source>
</evidence>
<dbReference type="GeneID" id="24438712"/>
<dbReference type="InterPro" id="IPR015946">
    <property type="entry name" value="KH_dom-like_a/b"/>
</dbReference>
<dbReference type="Pfam" id="PF02566">
    <property type="entry name" value="OsmC"/>
    <property type="match status" value="1"/>
</dbReference>
<reference evidence="2" key="1">
    <citation type="journal article" date="2006" name="PLoS Biol.">
        <title>Macronuclear genome sequence of the ciliate Tetrahymena thermophila, a model eukaryote.</title>
        <authorList>
            <person name="Eisen J.A."/>
            <person name="Coyne R.S."/>
            <person name="Wu M."/>
            <person name="Wu D."/>
            <person name="Thiagarajan M."/>
            <person name="Wortman J.R."/>
            <person name="Badger J.H."/>
            <person name="Ren Q."/>
            <person name="Amedeo P."/>
            <person name="Jones K.M."/>
            <person name="Tallon L.J."/>
            <person name="Delcher A.L."/>
            <person name="Salzberg S.L."/>
            <person name="Silva J.C."/>
            <person name="Haas B.J."/>
            <person name="Majoros W.H."/>
            <person name="Farzad M."/>
            <person name="Carlton J.M."/>
            <person name="Smith R.K. Jr."/>
            <person name="Garg J."/>
            <person name="Pearlman R.E."/>
            <person name="Karrer K.M."/>
            <person name="Sun L."/>
            <person name="Manning G."/>
            <person name="Elde N.C."/>
            <person name="Turkewitz A.P."/>
            <person name="Asai D.J."/>
            <person name="Wilkes D.E."/>
            <person name="Wang Y."/>
            <person name="Cai H."/>
            <person name="Collins K."/>
            <person name="Stewart B.A."/>
            <person name="Lee S.R."/>
            <person name="Wilamowska K."/>
            <person name="Weinberg Z."/>
            <person name="Ruzzo W.L."/>
            <person name="Wloga D."/>
            <person name="Gaertig J."/>
            <person name="Frankel J."/>
            <person name="Tsao C.-C."/>
            <person name="Gorovsky M.A."/>
            <person name="Keeling P.J."/>
            <person name="Waller R.F."/>
            <person name="Patron N.J."/>
            <person name="Cherry J.M."/>
            <person name="Stover N.A."/>
            <person name="Krieger C.J."/>
            <person name="del Toro C."/>
            <person name="Ryder H.F."/>
            <person name="Williamson S.C."/>
            <person name="Barbeau R.A."/>
            <person name="Hamilton E.P."/>
            <person name="Orias E."/>
        </authorList>
    </citation>
    <scope>NUCLEOTIDE SEQUENCE [LARGE SCALE GENOMIC DNA]</scope>
    <source>
        <strain evidence="2">SB210</strain>
    </source>
</reference>
<dbReference type="EMBL" id="GG662770">
    <property type="protein sequence ID" value="EWS75502.1"/>
    <property type="molecule type" value="Genomic_DNA"/>
</dbReference>
<dbReference type="KEGG" id="tet:TTHERM_000391439"/>
<evidence type="ECO:0000313" key="2">
    <source>
        <dbReference type="Proteomes" id="UP000009168"/>
    </source>
</evidence>
<dbReference type="Proteomes" id="UP000009168">
    <property type="component" value="Unassembled WGS sequence"/>
</dbReference>
<dbReference type="AlphaFoldDB" id="W7XDA6"/>
<dbReference type="InterPro" id="IPR052924">
    <property type="entry name" value="OsmC/Ohr_hydroprdx_reductase"/>
</dbReference>
<name>W7XDA6_TETTS</name>
<dbReference type="InterPro" id="IPR036102">
    <property type="entry name" value="OsmC/Ohrsf"/>
</dbReference>
<keyword evidence="2" id="KW-1185">Reference proteome</keyword>
<dbReference type="PANTHER" id="PTHR35368:SF1">
    <property type="entry name" value="HYDROPEROXIDE REDUCTASE"/>
    <property type="match status" value="1"/>
</dbReference>
<dbReference type="InParanoid" id="W7XDA6"/>